<dbReference type="Proteomes" id="UP001165082">
    <property type="component" value="Unassembled WGS sequence"/>
</dbReference>
<dbReference type="FunFam" id="3.10.50.40:FF:000025">
    <property type="entry name" value="Peptidylprolyl isomerase"/>
    <property type="match status" value="1"/>
</dbReference>
<evidence type="ECO:0000256" key="5">
    <source>
        <dbReference type="PROSITE-ProRule" id="PRU00277"/>
    </source>
</evidence>
<keyword evidence="9" id="KW-1185">Reference proteome</keyword>
<comment type="caution">
    <text evidence="8">The sequence shown here is derived from an EMBL/GenBank/DDBJ whole genome shotgun (WGS) entry which is preliminary data.</text>
</comment>
<organism evidence="8 9">
    <name type="scientific">Triparma retinervis</name>
    <dbReference type="NCBI Taxonomy" id="2557542"/>
    <lineage>
        <taxon>Eukaryota</taxon>
        <taxon>Sar</taxon>
        <taxon>Stramenopiles</taxon>
        <taxon>Ochrophyta</taxon>
        <taxon>Bolidophyceae</taxon>
        <taxon>Parmales</taxon>
        <taxon>Triparmaceae</taxon>
        <taxon>Triparma</taxon>
    </lineage>
</organism>
<dbReference type="Pfam" id="PF00254">
    <property type="entry name" value="FKBP_C"/>
    <property type="match status" value="1"/>
</dbReference>
<proteinExistence type="predicted"/>
<feature type="coiled-coil region" evidence="6">
    <location>
        <begin position="16"/>
        <end position="45"/>
    </location>
</feature>
<dbReference type="GO" id="GO:0003755">
    <property type="term" value="F:peptidyl-prolyl cis-trans isomerase activity"/>
    <property type="evidence" value="ECO:0007669"/>
    <property type="project" value="UniProtKB-KW"/>
</dbReference>
<sequence>MAPKNADNGEDSDDDTAKLNEEIAKMAAEKKAKKEKEEEERLAKLGTNITANKEGAGILMLTTKPGDATHFPKKGDTCKVHYVGTLDDGTMFDSSRAREQAFTFKLGKGMVIRAWDEAVKLMSKGQEVKLTVPPMYGYGVNGYPPIIPANSTLTFELELVSFSDFTREK</sequence>
<gene>
    <name evidence="8" type="ORF">TrRE_jg1297</name>
</gene>
<name>A0A9W7E9X2_9STRA</name>
<dbReference type="InterPro" id="IPR046357">
    <property type="entry name" value="PPIase_dom_sf"/>
</dbReference>
<dbReference type="EC" id="5.2.1.8" evidence="2 5"/>
<dbReference type="PANTHER" id="PTHR10516">
    <property type="entry name" value="PEPTIDYL-PROLYL CIS-TRANS ISOMERASE"/>
    <property type="match status" value="1"/>
</dbReference>
<keyword evidence="4 5" id="KW-0413">Isomerase</keyword>
<evidence type="ECO:0000256" key="4">
    <source>
        <dbReference type="ARBA" id="ARBA00023235"/>
    </source>
</evidence>
<evidence type="ECO:0000256" key="3">
    <source>
        <dbReference type="ARBA" id="ARBA00023110"/>
    </source>
</evidence>
<dbReference type="OrthoDB" id="1902587at2759"/>
<feature type="domain" description="PPIase FKBP-type" evidence="7">
    <location>
        <begin position="75"/>
        <end position="163"/>
    </location>
</feature>
<dbReference type="SUPFAM" id="SSF54534">
    <property type="entry name" value="FKBP-like"/>
    <property type="match status" value="1"/>
</dbReference>
<evidence type="ECO:0000256" key="2">
    <source>
        <dbReference type="ARBA" id="ARBA00013194"/>
    </source>
</evidence>
<protein>
    <recommendedName>
        <fullName evidence="2 5">peptidylprolyl isomerase</fullName>
        <ecNumber evidence="2 5">5.2.1.8</ecNumber>
    </recommendedName>
</protein>
<evidence type="ECO:0000256" key="6">
    <source>
        <dbReference type="SAM" id="Coils"/>
    </source>
</evidence>
<keyword evidence="6" id="KW-0175">Coiled coil</keyword>
<evidence type="ECO:0000259" key="7">
    <source>
        <dbReference type="PROSITE" id="PS50059"/>
    </source>
</evidence>
<dbReference type="EMBL" id="BRXZ01002956">
    <property type="protein sequence ID" value="GMH73669.1"/>
    <property type="molecule type" value="Genomic_DNA"/>
</dbReference>
<dbReference type="InterPro" id="IPR001179">
    <property type="entry name" value="PPIase_FKBP_dom"/>
</dbReference>
<dbReference type="PANTHER" id="PTHR10516:SF443">
    <property type="entry name" value="FK506-BINDING PROTEIN 59-RELATED"/>
    <property type="match status" value="1"/>
</dbReference>
<dbReference type="PROSITE" id="PS50059">
    <property type="entry name" value="FKBP_PPIASE"/>
    <property type="match status" value="1"/>
</dbReference>
<evidence type="ECO:0000313" key="8">
    <source>
        <dbReference type="EMBL" id="GMH73669.1"/>
    </source>
</evidence>
<accession>A0A9W7E9X2</accession>
<dbReference type="AlphaFoldDB" id="A0A9W7E9X2"/>
<evidence type="ECO:0000313" key="9">
    <source>
        <dbReference type="Proteomes" id="UP001165082"/>
    </source>
</evidence>
<reference evidence="8" key="1">
    <citation type="submission" date="2022-07" db="EMBL/GenBank/DDBJ databases">
        <title>Genome analysis of Parmales, a sister group of diatoms, reveals the evolutionary specialization of diatoms from phago-mixotrophs to photoautotrophs.</title>
        <authorList>
            <person name="Ban H."/>
            <person name="Sato S."/>
            <person name="Yoshikawa S."/>
            <person name="Kazumasa Y."/>
            <person name="Nakamura Y."/>
            <person name="Ichinomiya M."/>
            <person name="Saitoh K."/>
            <person name="Sato N."/>
            <person name="Blanc-Mathieu R."/>
            <person name="Endo H."/>
            <person name="Kuwata A."/>
            <person name="Ogata H."/>
        </authorList>
    </citation>
    <scope>NUCLEOTIDE SEQUENCE</scope>
</reference>
<dbReference type="GO" id="GO:0005737">
    <property type="term" value="C:cytoplasm"/>
    <property type="evidence" value="ECO:0007669"/>
    <property type="project" value="TreeGrafter"/>
</dbReference>
<comment type="catalytic activity">
    <reaction evidence="1 5">
        <text>[protein]-peptidylproline (omega=180) = [protein]-peptidylproline (omega=0)</text>
        <dbReference type="Rhea" id="RHEA:16237"/>
        <dbReference type="Rhea" id="RHEA-COMP:10747"/>
        <dbReference type="Rhea" id="RHEA-COMP:10748"/>
        <dbReference type="ChEBI" id="CHEBI:83833"/>
        <dbReference type="ChEBI" id="CHEBI:83834"/>
        <dbReference type="EC" id="5.2.1.8"/>
    </reaction>
</comment>
<dbReference type="InterPro" id="IPR050689">
    <property type="entry name" value="FKBP-type_PPIase"/>
</dbReference>
<dbReference type="Gene3D" id="3.10.50.40">
    <property type="match status" value="1"/>
</dbReference>
<evidence type="ECO:0000256" key="1">
    <source>
        <dbReference type="ARBA" id="ARBA00000971"/>
    </source>
</evidence>
<keyword evidence="3 5" id="KW-0697">Rotamase</keyword>